<feature type="signal peptide" evidence="1">
    <location>
        <begin position="1"/>
        <end position="28"/>
    </location>
</feature>
<evidence type="ECO:0000256" key="1">
    <source>
        <dbReference type="SAM" id="SignalP"/>
    </source>
</evidence>
<reference evidence="2 3" key="1">
    <citation type="journal article" date="2007" name="Appl. Environ. Microbiol.">
        <title>Rhizobial factors required for stem nodule maturation and maintenance in Sesbania rostrata-Azorhizobium caulinodans ORS571 symbiosis.</title>
        <authorList>
            <person name="Suzuki S."/>
            <person name="Aono T."/>
            <person name="Lee KB."/>
            <person name="Suzuki T."/>
            <person name="Liu CT."/>
            <person name="Miwa H."/>
            <person name="Wakao S."/>
            <person name="Iki T."/>
            <person name="Oyaizu H."/>
        </authorList>
    </citation>
    <scope>NUCLEOTIDE SEQUENCE [LARGE SCALE GENOMIC DNA]</scope>
    <source>
        <strain evidence="3">ATCC 43989 / DSM 5975 / JCM 20966 / LMG 6465 / NBRC 14845 / NCIMB 13405 / ORS 571</strain>
    </source>
</reference>
<keyword evidence="3" id="KW-1185">Reference proteome</keyword>
<dbReference type="RefSeq" id="WP_012172839.1">
    <property type="nucleotide sequence ID" value="NC_009937.1"/>
</dbReference>
<keyword evidence="1" id="KW-0732">Signal</keyword>
<reference evidence="2 3" key="6">
    <citation type="journal article" date="2011" name="Appl. Environ. Microbiol.">
        <title>Involvement of the azorhizobial chromosome partition gene (parA) in the onset of bacteroid differentiation during Sesbania rostrata stem nodule development.</title>
        <authorList>
            <person name="Liu CT."/>
            <person name="Lee KB."/>
            <person name="Wang YS."/>
            <person name="Peng MH."/>
            <person name="Lee KT."/>
            <person name="Suzuki S."/>
            <person name="Suzuki T."/>
            <person name="Oyaizu H."/>
        </authorList>
    </citation>
    <scope>NUCLEOTIDE SEQUENCE [LARGE SCALE GENOMIC DNA]</scope>
    <source>
        <strain evidence="3">ATCC 43989 / DSM 5975 / JCM 20966 / LMG 6465 / NBRC 14845 / NCIMB 13405 / ORS 571</strain>
    </source>
</reference>
<dbReference type="eggNOG" id="ENOG502Z7K9">
    <property type="taxonomic scope" value="Bacteria"/>
</dbReference>
<dbReference type="Proteomes" id="UP000000270">
    <property type="component" value="Chromosome"/>
</dbReference>
<dbReference type="EMBL" id="AP009384">
    <property type="protein sequence ID" value="BAF90317.1"/>
    <property type="molecule type" value="Genomic_DNA"/>
</dbReference>
<dbReference type="CDD" id="cd07061">
    <property type="entry name" value="HP_HAP_like"/>
    <property type="match status" value="1"/>
</dbReference>
<dbReference type="SUPFAM" id="SSF53254">
    <property type="entry name" value="Phosphoglycerate mutase-like"/>
    <property type="match status" value="1"/>
</dbReference>
<feature type="chain" id="PRO_5002721195" evidence="1">
    <location>
        <begin position="29"/>
        <end position="408"/>
    </location>
</feature>
<gene>
    <name evidence="2" type="ordered locus">AZC_4319</name>
</gene>
<protein>
    <submittedName>
        <fullName evidence="2">Uncharacterized protein</fullName>
    </submittedName>
</protein>
<dbReference type="Pfam" id="PF00328">
    <property type="entry name" value="His_Phos_2"/>
    <property type="match status" value="1"/>
</dbReference>
<reference evidence="3" key="2">
    <citation type="submission" date="2007-04" db="EMBL/GenBank/DDBJ databases">
        <title>Complete genome sequence of the nitrogen-fixing bacterium Azorhizobium caulinodans ORS571.</title>
        <authorList>
            <person name="Lee K.B."/>
            <person name="Backer P.D."/>
            <person name="Aono T."/>
            <person name="Liu C.T."/>
            <person name="Suzuki S."/>
            <person name="Suzuki T."/>
            <person name="Kaneko T."/>
            <person name="Yamada M."/>
            <person name="Tabata S."/>
            <person name="Kupfer D.M."/>
            <person name="Najar F.Z."/>
            <person name="Wiley G.B."/>
            <person name="Roe B."/>
            <person name="Binnewies T."/>
            <person name="Ussery D."/>
            <person name="Vereecke D."/>
            <person name="Gevers D."/>
            <person name="Holsters M."/>
            <person name="Oyaizu H."/>
        </authorList>
    </citation>
    <scope>NUCLEOTIDE SEQUENCE [LARGE SCALE GENOMIC DNA]</scope>
    <source>
        <strain evidence="3">ATCC 43989 / DSM 5975 / JCM 20966 / LMG 6465 / NBRC 14845 / NCIMB 13405 / ORS 571</strain>
    </source>
</reference>
<sequence length="408" mass="42411">MRRPLLSLAVKSAALAGVFCLASLPALADMVLERVVLVQRHGVRAPTQSPEALASWTARQWPSWPVGRGELTPRGAQVVGLMADGIRAGYVAQGLLPATGCPGDSLVIWADGADERTRDSGRMLADRLAPGCAAPLGHGPDGQKDKVFDSTGGACRLEDKAARKAVAAFTGNKGIMDPAAAEAIRRVWSILKPGEAPGPSSFKVTPGGITISGALSVAAQVSEIFLLQYAENMPVADVGWGAAADPAVLAVLLPARDRLADLSRRLPYLARRQGAAMARIMLATLAGETRAAAPAIGPGVKMLAFAGHDDDISNMAGIFGVNWSLPRQPDTAPPAAAFALERWRDTTTGAVLVGATVWYAELEGMRALDPARVRSLKVPLPGCGQSGLCPFDALRAQALKDIPAACGG</sequence>
<dbReference type="Gene3D" id="3.40.50.1240">
    <property type="entry name" value="Phosphoglycerate mutase-like"/>
    <property type="match status" value="2"/>
</dbReference>
<dbReference type="PROSITE" id="PS00616">
    <property type="entry name" value="HIS_ACID_PHOSPHAT_1"/>
    <property type="match status" value="1"/>
</dbReference>
<name>A8HVI6_AZOC5</name>
<dbReference type="InterPro" id="IPR000560">
    <property type="entry name" value="His_Pase_clade-2"/>
</dbReference>
<reference evidence="2 3" key="3">
    <citation type="journal article" date="2008" name="BMC Genomics">
        <title>The genome of the versatile nitrogen fixer Azorhizobium caulinodans ORS571.</title>
        <authorList>
            <person name="Lee KB."/>
            <person name="Backer P.D."/>
            <person name="Aono T."/>
            <person name="Liu CT."/>
            <person name="Suzuki S."/>
            <person name="Suzuki T."/>
            <person name="Kaneko T."/>
            <person name="Yamada M."/>
            <person name="Tabata S."/>
            <person name="Kupfer D.M."/>
            <person name="Najar F.Z."/>
            <person name="Wiley G.B."/>
            <person name="Roe B."/>
            <person name="Binnewies T.T."/>
            <person name="Ussery D.W."/>
            <person name="D'Haeze W."/>
            <person name="Herder J.D."/>
            <person name="Gevers D."/>
            <person name="Vereecke D."/>
            <person name="Holsters M."/>
            <person name="Oyaizu H."/>
        </authorList>
    </citation>
    <scope>NUCLEOTIDE SEQUENCE [LARGE SCALE GENOMIC DNA]</scope>
    <source>
        <strain evidence="3">ATCC 43989 / DSM 5975 / JCM 20966 / LMG 6465 / NBRC 14845 / NCIMB 13405 / ORS 571</strain>
    </source>
</reference>
<reference evidence="2 3" key="4">
    <citation type="journal article" date="2009" name="Appl. Environ. Microbiol.">
        <title>Comparative genome-wide transcriptional profiling of Azorhizobium caulinodans ORS571 grown under free-living and symbiotic conditions.</title>
        <authorList>
            <person name="Tsukada S."/>
            <person name="Aono T."/>
            <person name="Akiba N."/>
            <person name="Lee KB."/>
            <person name="Liu CT."/>
            <person name="Toyazaki H."/>
            <person name="Oyaizu H."/>
        </authorList>
    </citation>
    <scope>NUCLEOTIDE SEQUENCE [LARGE SCALE GENOMIC DNA]</scope>
    <source>
        <strain evidence="3">ATCC 43989 / DSM 5975 / JCM 20966 / LMG 6465 / NBRC 14845 / NCIMB 13405 / ORS 571</strain>
    </source>
</reference>
<dbReference type="InterPro" id="IPR033379">
    <property type="entry name" value="Acid_Pase_AS"/>
</dbReference>
<dbReference type="STRING" id="438753.AZC_4319"/>
<dbReference type="HOGENOM" id="CLU_030561_3_0_5"/>
<proteinExistence type="predicted"/>
<evidence type="ECO:0000313" key="2">
    <source>
        <dbReference type="EMBL" id="BAF90317.1"/>
    </source>
</evidence>
<dbReference type="AlphaFoldDB" id="A8HVI6"/>
<organism evidence="2 3">
    <name type="scientific">Azorhizobium caulinodans (strain ATCC 43989 / DSM 5975 / JCM 20966 / LMG 6465 / NBRC 14845 / NCIMB 13405 / ORS 571)</name>
    <dbReference type="NCBI Taxonomy" id="438753"/>
    <lineage>
        <taxon>Bacteria</taxon>
        <taxon>Pseudomonadati</taxon>
        <taxon>Pseudomonadota</taxon>
        <taxon>Alphaproteobacteria</taxon>
        <taxon>Hyphomicrobiales</taxon>
        <taxon>Xanthobacteraceae</taxon>
        <taxon>Azorhizobium</taxon>
    </lineage>
</organism>
<accession>A8HVI6</accession>
<dbReference type="InterPro" id="IPR029033">
    <property type="entry name" value="His_PPase_superfam"/>
</dbReference>
<reference evidence="2 3" key="5">
    <citation type="journal article" date="2010" name="Appl. Environ. Microbiol.">
        <title>phrR-like gene praR of Azorhizobium caulinodans ORS571 is essential for symbiosis with Sesbania rostrata and is involved in expression of reb genes.</title>
        <authorList>
            <person name="Akiba N."/>
            <person name="Aono T."/>
            <person name="Toyazaki H."/>
            <person name="Sato S."/>
            <person name="Oyaizu H."/>
        </authorList>
    </citation>
    <scope>NUCLEOTIDE SEQUENCE [LARGE SCALE GENOMIC DNA]</scope>
    <source>
        <strain evidence="3">ATCC 43989 / DSM 5975 / JCM 20966 / LMG 6465 / NBRC 14845 / NCIMB 13405 / ORS 571</strain>
    </source>
</reference>
<evidence type="ECO:0000313" key="3">
    <source>
        <dbReference type="Proteomes" id="UP000000270"/>
    </source>
</evidence>
<dbReference type="KEGG" id="azc:AZC_4319"/>